<keyword evidence="1" id="KW-0812">Transmembrane</keyword>
<gene>
    <name evidence="2" type="ORF">CEXT_425961</name>
</gene>
<name>A0AAV4NUC2_CAEEX</name>
<reference evidence="2 3" key="1">
    <citation type="submission" date="2021-06" db="EMBL/GenBank/DDBJ databases">
        <title>Caerostris extrusa draft genome.</title>
        <authorList>
            <person name="Kono N."/>
            <person name="Arakawa K."/>
        </authorList>
    </citation>
    <scope>NUCLEOTIDE SEQUENCE [LARGE SCALE GENOMIC DNA]</scope>
</reference>
<evidence type="ECO:0000313" key="3">
    <source>
        <dbReference type="Proteomes" id="UP001054945"/>
    </source>
</evidence>
<comment type="caution">
    <text evidence="2">The sequence shown here is derived from an EMBL/GenBank/DDBJ whole genome shotgun (WGS) entry which is preliminary data.</text>
</comment>
<sequence>MHWSEHYSEGDNFTQSVSLERWLGVVKTESDWWILAAIASPLYSVIYEHFVFTKVLFFPHGLLLSLLKVFFRSLPYFAYEFRMSNP</sequence>
<dbReference type="EMBL" id="BPLR01021317">
    <property type="protein sequence ID" value="GIX88404.1"/>
    <property type="molecule type" value="Genomic_DNA"/>
</dbReference>
<accession>A0AAV4NUC2</accession>
<keyword evidence="1" id="KW-0472">Membrane</keyword>
<proteinExistence type="predicted"/>
<keyword evidence="1" id="KW-1133">Transmembrane helix</keyword>
<dbReference type="Proteomes" id="UP001054945">
    <property type="component" value="Unassembled WGS sequence"/>
</dbReference>
<protein>
    <submittedName>
        <fullName evidence="2">Uncharacterized protein</fullName>
    </submittedName>
</protein>
<evidence type="ECO:0000313" key="2">
    <source>
        <dbReference type="EMBL" id="GIX88404.1"/>
    </source>
</evidence>
<organism evidence="2 3">
    <name type="scientific">Caerostris extrusa</name>
    <name type="common">Bark spider</name>
    <name type="synonym">Caerostris bankana</name>
    <dbReference type="NCBI Taxonomy" id="172846"/>
    <lineage>
        <taxon>Eukaryota</taxon>
        <taxon>Metazoa</taxon>
        <taxon>Ecdysozoa</taxon>
        <taxon>Arthropoda</taxon>
        <taxon>Chelicerata</taxon>
        <taxon>Arachnida</taxon>
        <taxon>Araneae</taxon>
        <taxon>Araneomorphae</taxon>
        <taxon>Entelegynae</taxon>
        <taxon>Araneoidea</taxon>
        <taxon>Araneidae</taxon>
        <taxon>Caerostris</taxon>
    </lineage>
</organism>
<keyword evidence="3" id="KW-1185">Reference proteome</keyword>
<feature type="transmembrane region" description="Helical" evidence="1">
    <location>
        <begin position="32"/>
        <end position="50"/>
    </location>
</feature>
<dbReference type="AlphaFoldDB" id="A0AAV4NUC2"/>
<feature type="transmembrane region" description="Helical" evidence="1">
    <location>
        <begin position="62"/>
        <end position="79"/>
    </location>
</feature>
<evidence type="ECO:0000256" key="1">
    <source>
        <dbReference type="SAM" id="Phobius"/>
    </source>
</evidence>